<reference evidence="2" key="1">
    <citation type="submission" date="2022-05" db="EMBL/GenBank/DDBJ databases">
        <title>A methanotrophic Mycobacterium dominates a cave microbial ecosystem.</title>
        <authorList>
            <person name="Van Spanning R.J.M."/>
            <person name="Guan Q."/>
            <person name="Melkonian C."/>
            <person name="Gallant J."/>
            <person name="Polerecky L."/>
            <person name="Flot J.-F."/>
            <person name="Brandt B.W."/>
            <person name="Braster M."/>
            <person name="Iturbe Espinoza P."/>
            <person name="Aerts J."/>
            <person name="Meima-Franke M."/>
            <person name="Piersma S.R."/>
            <person name="Bunduc C."/>
            <person name="Ummels R."/>
            <person name="Pain A."/>
            <person name="Fleming E.J."/>
            <person name="van der Wel N."/>
            <person name="Gherman V.D."/>
            <person name="Sarbu S.M."/>
            <person name="Bodelier P.L.E."/>
            <person name="Bitter W."/>
        </authorList>
    </citation>
    <scope>NUCLEOTIDE SEQUENCE</scope>
    <source>
        <strain evidence="2">Sulfur Cave</strain>
        <plasmid evidence="2">unnamed</plasmid>
    </source>
</reference>
<geneLocation type="plasmid" evidence="2 3">
    <name>unnamed</name>
</geneLocation>
<dbReference type="RefSeq" id="WP_249763531.1">
    <property type="nucleotide sequence ID" value="NZ_CP097321.1"/>
</dbReference>
<keyword evidence="2" id="KW-0614">Plasmid</keyword>
<dbReference type="SUPFAM" id="SSF53098">
    <property type="entry name" value="Ribonuclease H-like"/>
    <property type="match status" value="1"/>
</dbReference>
<dbReference type="Proteomes" id="UP001056610">
    <property type="component" value="Plasmid unnamed"/>
</dbReference>
<dbReference type="EMBL" id="CP097321">
    <property type="protein sequence ID" value="UQX13616.1"/>
    <property type="molecule type" value="Genomic_DNA"/>
</dbReference>
<name>A0ABY4QSG5_9MYCO</name>
<dbReference type="InterPro" id="IPR012337">
    <property type="entry name" value="RNaseH-like_sf"/>
</dbReference>
<dbReference type="Pfam" id="PF00665">
    <property type="entry name" value="rve"/>
    <property type="match status" value="1"/>
</dbReference>
<evidence type="ECO:0000313" key="2">
    <source>
        <dbReference type="EMBL" id="UQX13616.1"/>
    </source>
</evidence>
<protein>
    <submittedName>
        <fullName evidence="2">DDE-type integrase/transposase/recombinase</fullName>
    </submittedName>
</protein>
<dbReference type="Gene3D" id="3.30.420.10">
    <property type="entry name" value="Ribonuclease H-like superfamily/Ribonuclease H"/>
    <property type="match status" value="1"/>
</dbReference>
<evidence type="ECO:0000313" key="3">
    <source>
        <dbReference type="Proteomes" id="UP001056610"/>
    </source>
</evidence>
<keyword evidence="3" id="KW-1185">Reference proteome</keyword>
<feature type="domain" description="Integrase catalytic" evidence="1">
    <location>
        <begin position="172"/>
        <end position="353"/>
    </location>
</feature>
<organism evidence="2 3">
    <name type="scientific">Candidatus Mycobacterium methanotrophicum</name>
    <dbReference type="NCBI Taxonomy" id="2943498"/>
    <lineage>
        <taxon>Bacteria</taxon>
        <taxon>Bacillati</taxon>
        <taxon>Actinomycetota</taxon>
        <taxon>Actinomycetes</taxon>
        <taxon>Mycobacteriales</taxon>
        <taxon>Mycobacteriaceae</taxon>
        <taxon>Mycobacterium</taxon>
    </lineage>
</organism>
<sequence length="421" mass="47217">MTSRAEITTRYAKAYVKASKKNRGQILDQIVEVTGWSRDNARRRLTAAAKRPPGPGRNVAKRPRKPRAVKFSYDALKVLQRVWAASGGQCGKYLAASMRLQLDGLQRHDELAFGRDRYSPDVRAELLEMSAATIDRYLAPAKARDQISGVSTTTPSPLLRNSIKVRRAGDEVEDEPGFFEGDTVAHCGPTLKGEFARTLNLTDVHTGWVFTRTVRNNANTHILGALKAGVHEIPYEVTGLDVDNGTEFLNKAVIKWAAQMEIFFTRSRPYKKNDQATIESKNNHLVRRYGLYYRYDTDEERAVLNRLWHLVNDRLNYLTPTIKPIGYGCSRDGQRRRLYDKPMTPLDRLLAAGVLSAAQKSELLTYRHSLNPAAIARQIADLQAALLRPAKDKTEQLYLASIPAALPDVRSGIRTTNKTAS</sequence>
<dbReference type="InterPro" id="IPR001584">
    <property type="entry name" value="Integrase_cat-core"/>
</dbReference>
<dbReference type="InterPro" id="IPR036397">
    <property type="entry name" value="RNaseH_sf"/>
</dbReference>
<evidence type="ECO:0000259" key="1">
    <source>
        <dbReference type="PROSITE" id="PS50994"/>
    </source>
</evidence>
<gene>
    <name evidence="2" type="ORF">M5I08_25940</name>
</gene>
<proteinExistence type="predicted"/>
<accession>A0ABY4QSG5</accession>
<dbReference type="PROSITE" id="PS50994">
    <property type="entry name" value="INTEGRASE"/>
    <property type="match status" value="1"/>
</dbReference>